<organism evidence="1 2">
    <name type="scientific">Gigaspora margarita</name>
    <dbReference type="NCBI Taxonomy" id="4874"/>
    <lineage>
        <taxon>Eukaryota</taxon>
        <taxon>Fungi</taxon>
        <taxon>Fungi incertae sedis</taxon>
        <taxon>Mucoromycota</taxon>
        <taxon>Glomeromycotina</taxon>
        <taxon>Glomeromycetes</taxon>
        <taxon>Diversisporales</taxon>
        <taxon>Gigasporaceae</taxon>
        <taxon>Gigaspora</taxon>
    </lineage>
</organism>
<proteinExistence type="predicted"/>
<name>A0ABN7UVG5_GIGMA</name>
<accession>A0ABN7UVG5</accession>
<evidence type="ECO:0000313" key="2">
    <source>
        <dbReference type="Proteomes" id="UP000789901"/>
    </source>
</evidence>
<dbReference type="EMBL" id="CAJVQB010006257">
    <property type="protein sequence ID" value="CAG8680621.1"/>
    <property type="molecule type" value="Genomic_DNA"/>
</dbReference>
<reference evidence="1 2" key="1">
    <citation type="submission" date="2021-06" db="EMBL/GenBank/DDBJ databases">
        <authorList>
            <person name="Kallberg Y."/>
            <person name="Tangrot J."/>
            <person name="Rosling A."/>
        </authorList>
    </citation>
    <scope>NUCLEOTIDE SEQUENCE [LARGE SCALE GENOMIC DNA]</scope>
    <source>
        <strain evidence="1 2">120-4 pot B 10/14</strain>
    </source>
</reference>
<comment type="caution">
    <text evidence="1">The sequence shown here is derived from an EMBL/GenBank/DDBJ whole genome shotgun (WGS) entry which is preliminary data.</text>
</comment>
<gene>
    <name evidence="1" type="ORF">GMARGA_LOCUS10938</name>
</gene>
<keyword evidence="2" id="KW-1185">Reference proteome</keyword>
<evidence type="ECO:0000313" key="1">
    <source>
        <dbReference type="EMBL" id="CAG8680621.1"/>
    </source>
</evidence>
<sequence>FPESPKTENSNEHSKNLHHAKYEPHLIPLFEALSVANKGKGKVIQRILVWMRHLSLLQDRNKDDDTHCHTKPFLSAIGSLLQNYAQLRANCAGSYTSLRDKHTL</sequence>
<protein>
    <submittedName>
        <fullName evidence="1">4151_t:CDS:1</fullName>
    </submittedName>
</protein>
<dbReference type="Proteomes" id="UP000789901">
    <property type="component" value="Unassembled WGS sequence"/>
</dbReference>
<feature type="non-terminal residue" evidence="1">
    <location>
        <position position="1"/>
    </location>
</feature>